<keyword evidence="7" id="KW-1185">Reference proteome</keyword>
<dbReference type="RefSeq" id="WP_046551344.1">
    <property type="nucleotide sequence ID" value="NZ_CP011308.1"/>
</dbReference>
<gene>
    <name evidence="6" type="ORF">YH65_07580</name>
</gene>
<dbReference type="SUPFAM" id="SSF56925">
    <property type="entry name" value="OMPA-like"/>
    <property type="match status" value="1"/>
</dbReference>
<reference evidence="7" key="2">
    <citation type="journal article" date="2017" name="Stand. Genomic Sci.">
        <title>Complete genome sequence of the sulfur-oxidizing chemolithoautotrophic Sulfurovum lithotrophicum 42BKTT.</title>
        <authorList>
            <person name="Jeon W."/>
            <person name="Priscilla L."/>
            <person name="Park G."/>
            <person name="Lee H."/>
            <person name="Lee N."/>
            <person name="Lee D."/>
            <person name="Kwon H."/>
            <person name="Ahn I."/>
            <person name="Lee C."/>
            <person name="Lee H."/>
            <person name="Ahn J."/>
        </authorList>
    </citation>
    <scope>NUCLEOTIDE SEQUENCE [LARGE SCALE GENOMIC DNA]</scope>
    <source>
        <strain evidence="7">ATCC BAA-797 / 42BKT</strain>
    </source>
</reference>
<evidence type="ECO:0000256" key="3">
    <source>
        <dbReference type="ARBA" id="ARBA00023136"/>
    </source>
</evidence>
<dbReference type="PANTHER" id="PTHR34001:SF3">
    <property type="entry name" value="BLL7405 PROTEIN"/>
    <property type="match status" value="1"/>
</dbReference>
<comment type="subcellular location">
    <subcellularLocation>
        <location evidence="1">Membrane</location>
    </subcellularLocation>
</comment>
<organism evidence="6 7">
    <name type="scientific">Sulfurovum lithotrophicum</name>
    <dbReference type="NCBI Taxonomy" id="206403"/>
    <lineage>
        <taxon>Bacteria</taxon>
        <taxon>Pseudomonadati</taxon>
        <taxon>Campylobacterota</taxon>
        <taxon>Epsilonproteobacteria</taxon>
        <taxon>Campylobacterales</taxon>
        <taxon>Sulfurovaceae</taxon>
        <taxon>Sulfurovum</taxon>
    </lineage>
</organism>
<dbReference type="Proteomes" id="UP000034444">
    <property type="component" value="Chromosome"/>
</dbReference>
<evidence type="ECO:0000259" key="5">
    <source>
        <dbReference type="Pfam" id="PF13505"/>
    </source>
</evidence>
<name>A0A7U4RR09_9BACT</name>
<sequence>MKKFSLSLATILAMSTFSMAGGDIAPVEPVVEVVDTWSGPYAGIQAGGVFGDADVSIPAYPSNFSLDPSGFAGGLYMGYNWLLEDNLLLGVEGVYNWMSADDDGLSGGSGGERYKVEQNWDAALLLRAGKVMGDMMPYITGGVAWTELETTYIPDNWGGRTDTVTGWTIGAGIEKKINENLHARIQYRYTNYNTADFFHAGPSHVDYDSSNLMLGVSYRF</sequence>
<dbReference type="PANTHER" id="PTHR34001">
    <property type="entry name" value="BLL7405 PROTEIN"/>
    <property type="match status" value="1"/>
</dbReference>
<dbReference type="EMBL" id="CP011308">
    <property type="protein sequence ID" value="AKF25266.1"/>
    <property type="molecule type" value="Genomic_DNA"/>
</dbReference>
<dbReference type="OrthoDB" id="9815357at2"/>
<evidence type="ECO:0000256" key="1">
    <source>
        <dbReference type="ARBA" id="ARBA00004370"/>
    </source>
</evidence>
<dbReference type="Gene3D" id="2.40.160.20">
    <property type="match status" value="1"/>
</dbReference>
<evidence type="ECO:0000313" key="7">
    <source>
        <dbReference type="Proteomes" id="UP000034444"/>
    </source>
</evidence>
<dbReference type="Pfam" id="PF13505">
    <property type="entry name" value="OMP_b-brl"/>
    <property type="match status" value="1"/>
</dbReference>
<dbReference type="GO" id="GO:0016020">
    <property type="term" value="C:membrane"/>
    <property type="evidence" value="ECO:0007669"/>
    <property type="project" value="UniProtKB-SubCell"/>
</dbReference>
<accession>A0A7U4RR09</accession>
<keyword evidence="3" id="KW-0472">Membrane</keyword>
<dbReference type="InterPro" id="IPR027385">
    <property type="entry name" value="Beta-barrel_OMP"/>
</dbReference>
<dbReference type="InterPro" id="IPR051692">
    <property type="entry name" value="OMP-like"/>
</dbReference>
<evidence type="ECO:0000256" key="4">
    <source>
        <dbReference type="SAM" id="SignalP"/>
    </source>
</evidence>
<feature type="domain" description="Outer membrane protein beta-barrel" evidence="5">
    <location>
        <begin position="23"/>
        <end position="220"/>
    </location>
</feature>
<evidence type="ECO:0000313" key="6">
    <source>
        <dbReference type="EMBL" id="AKF25266.1"/>
    </source>
</evidence>
<proteinExistence type="predicted"/>
<evidence type="ECO:0000256" key="2">
    <source>
        <dbReference type="ARBA" id="ARBA00022729"/>
    </source>
</evidence>
<reference evidence="6 7" key="1">
    <citation type="submission" date="2015-04" db="EMBL/GenBank/DDBJ databases">
        <title>Complete genome sequence of Sulfurovum lithotrophicum ATCC BAA-797T.</title>
        <authorList>
            <person name="Ahn J."/>
            <person name="Park G."/>
            <person name="Jeon W."/>
            <person name="Jang Y."/>
            <person name="Jang M."/>
            <person name="Lee H."/>
            <person name="Lee H."/>
        </authorList>
    </citation>
    <scope>NUCLEOTIDE SEQUENCE [LARGE SCALE GENOMIC DNA]</scope>
    <source>
        <strain evidence="7">ATCC BAA-797 / 42BKT</strain>
    </source>
</reference>
<dbReference type="InterPro" id="IPR011250">
    <property type="entry name" value="OMP/PagP_B-barrel"/>
</dbReference>
<dbReference type="KEGG" id="slh:YH65_07580"/>
<dbReference type="AlphaFoldDB" id="A0A7U4RR09"/>
<feature type="chain" id="PRO_5031415518" description="Outer membrane protein beta-barrel domain-containing protein" evidence="4">
    <location>
        <begin position="21"/>
        <end position="220"/>
    </location>
</feature>
<feature type="signal peptide" evidence="4">
    <location>
        <begin position="1"/>
        <end position="20"/>
    </location>
</feature>
<keyword evidence="2 4" id="KW-0732">Signal</keyword>
<protein>
    <recommendedName>
        <fullName evidence="5">Outer membrane protein beta-barrel domain-containing protein</fullName>
    </recommendedName>
</protein>